<reference evidence="2 3" key="1">
    <citation type="submission" date="2020-04" db="EMBL/GenBank/DDBJ databases">
        <authorList>
            <person name="De Canck E."/>
        </authorList>
    </citation>
    <scope>NUCLEOTIDE SEQUENCE [LARGE SCALE GENOMIC DNA]</scope>
    <source>
        <strain evidence="2 3">LMG 3441</strain>
    </source>
</reference>
<organism evidence="2 3">
    <name type="scientific">Achromobacter kerstersii</name>
    <dbReference type="NCBI Taxonomy" id="1353890"/>
    <lineage>
        <taxon>Bacteria</taxon>
        <taxon>Pseudomonadati</taxon>
        <taxon>Pseudomonadota</taxon>
        <taxon>Betaproteobacteria</taxon>
        <taxon>Burkholderiales</taxon>
        <taxon>Alcaligenaceae</taxon>
        <taxon>Achromobacter</taxon>
    </lineage>
</organism>
<keyword evidence="3" id="KW-1185">Reference proteome</keyword>
<sequence>MRAKFESDIPPLPEDPEFREKLATIVSSIGRCDRDALLEGKSFATVMSDFDSIMVLEILLEIETEFHITTDDMLPTDGAYKPQEITNAFPQDLDGLMAYMRTVVVRVAEEKVAAKEAARLAALAATDAPTPQPPEKADKDAT</sequence>
<evidence type="ECO:0008006" key="4">
    <source>
        <dbReference type="Google" id="ProtNLM"/>
    </source>
</evidence>
<dbReference type="Proteomes" id="UP000494269">
    <property type="component" value="Unassembled WGS sequence"/>
</dbReference>
<dbReference type="InterPro" id="IPR036736">
    <property type="entry name" value="ACP-like_sf"/>
</dbReference>
<evidence type="ECO:0000313" key="2">
    <source>
        <dbReference type="EMBL" id="CAB3709249.1"/>
    </source>
</evidence>
<proteinExistence type="predicted"/>
<dbReference type="EMBL" id="CADIJQ010000004">
    <property type="protein sequence ID" value="CAB3709249.1"/>
    <property type="molecule type" value="Genomic_DNA"/>
</dbReference>
<evidence type="ECO:0000256" key="1">
    <source>
        <dbReference type="SAM" id="MobiDB-lite"/>
    </source>
</evidence>
<dbReference type="AlphaFoldDB" id="A0A6S7A2F0"/>
<dbReference type="RefSeq" id="WP_175170187.1">
    <property type="nucleotide sequence ID" value="NZ_CADIJQ010000004.1"/>
</dbReference>
<name>A0A6S7A2F0_9BURK</name>
<protein>
    <recommendedName>
        <fullName evidence="4">Carrier domain-containing protein</fullName>
    </recommendedName>
</protein>
<dbReference type="Gene3D" id="1.10.1200.10">
    <property type="entry name" value="ACP-like"/>
    <property type="match status" value="1"/>
</dbReference>
<accession>A0A6S7A2F0</accession>
<gene>
    <name evidence="2" type="ORF">LMG3441_03021</name>
</gene>
<feature type="region of interest" description="Disordered" evidence="1">
    <location>
        <begin position="123"/>
        <end position="142"/>
    </location>
</feature>
<evidence type="ECO:0000313" key="3">
    <source>
        <dbReference type="Proteomes" id="UP000494269"/>
    </source>
</evidence>